<organism evidence="3 4">
    <name type="scientific">Vitis vinifera</name>
    <name type="common">Grape</name>
    <dbReference type="NCBI Taxonomy" id="29760"/>
    <lineage>
        <taxon>Eukaryota</taxon>
        <taxon>Viridiplantae</taxon>
        <taxon>Streptophyta</taxon>
        <taxon>Embryophyta</taxon>
        <taxon>Tracheophyta</taxon>
        <taxon>Spermatophyta</taxon>
        <taxon>Magnoliopsida</taxon>
        <taxon>eudicotyledons</taxon>
        <taxon>Gunneridae</taxon>
        <taxon>Pentapetalae</taxon>
        <taxon>rosids</taxon>
        <taxon>Vitales</taxon>
        <taxon>Vitaceae</taxon>
        <taxon>Viteae</taxon>
        <taxon>Vitis</taxon>
    </lineage>
</organism>
<dbReference type="AlphaFoldDB" id="A0A438FYX3"/>
<gene>
    <name evidence="3" type="ORF">CK203_035838</name>
</gene>
<feature type="region of interest" description="Disordered" evidence="1">
    <location>
        <begin position="34"/>
        <end position="92"/>
    </location>
</feature>
<feature type="signal peptide" evidence="2">
    <location>
        <begin position="1"/>
        <end position="27"/>
    </location>
</feature>
<accession>A0A438FYX3</accession>
<protein>
    <submittedName>
        <fullName evidence="3">Uncharacterized protein</fullName>
    </submittedName>
</protein>
<name>A0A438FYX3_VITVI</name>
<comment type="caution">
    <text evidence="3">The sequence shown here is derived from an EMBL/GenBank/DDBJ whole genome shotgun (WGS) entry which is preliminary data.</text>
</comment>
<reference evidence="3 4" key="1">
    <citation type="journal article" date="2018" name="PLoS Genet.">
        <title>Population sequencing reveals clonal diversity and ancestral inbreeding in the grapevine cultivar Chardonnay.</title>
        <authorList>
            <person name="Roach M.J."/>
            <person name="Johnson D.L."/>
            <person name="Bohlmann J."/>
            <person name="van Vuuren H.J."/>
            <person name="Jones S.J."/>
            <person name="Pretorius I.S."/>
            <person name="Schmidt S.A."/>
            <person name="Borneman A.R."/>
        </authorList>
    </citation>
    <scope>NUCLEOTIDE SEQUENCE [LARGE SCALE GENOMIC DNA]</scope>
    <source>
        <strain evidence="4">cv. Chardonnay</strain>
        <tissue evidence="3">Leaf</tissue>
    </source>
</reference>
<dbReference type="Proteomes" id="UP000288805">
    <property type="component" value="Unassembled WGS sequence"/>
</dbReference>
<evidence type="ECO:0000256" key="2">
    <source>
        <dbReference type="SAM" id="SignalP"/>
    </source>
</evidence>
<evidence type="ECO:0000313" key="3">
    <source>
        <dbReference type="EMBL" id="RVW65159.1"/>
    </source>
</evidence>
<evidence type="ECO:0000256" key="1">
    <source>
        <dbReference type="SAM" id="MobiDB-lite"/>
    </source>
</evidence>
<feature type="compositionally biased region" description="Polar residues" evidence="1">
    <location>
        <begin position="59"/>
        <end position="88"/>
    </location>
</feature>
<sequence>MSEKTCLLLSILLISVVFFFTLPTAGTGRVLQADAPAQEDNYESTQSGNGRSKIGVRGSKSNPTKSATGPSSPSQATPTGTSSRGTIPSKSPSLHFSLLSLLT</sequence>
<keyword evidence="2" id="KW-0732">Signal</keyword>
<evidence type="ECO:0000313" key="4">
    <source>
        <dbReference type="Proteomes" id="UP000288805"/>
    </source>
</evidence>
<dbReference type="EMBL" id="QGNW01000692">
    <property type="protein sequence ID" value="RVW65159.1"/>
    <property type="molecule type" value="Genomic_DNA"/>
</dbReference>
<feature type="chain" id="PRO_5019336962" evidence="2">
    <location>
        <begin position="28"/>
        <end position="103"/>
    </location>
</feature>
<proteinExistence type="predicted"/>